<keyword evidence="2" id="KW-1185">Reference proteome</keyword>
<reference evidence="1 2" key="1">
    <citation type="submission" date="2024-04" db="EMBL/GenBank/DDBJ databases">
        <authorList>
            <person name="Cremers G."/>
        </authorList>
    </citation>
    <scope>NUCLEOTIDE SEQUENCE [LARGE SCALE GENOMIC DNA]</scope>
    <source>
        <strain evidence="1">MeCH1-AG</strain>
    </source>
</reference>
<accession>A0ABM9NEJ0</accession>
<sequence>MDYRAIIDQLLEAGRELAQKSQTAAEQRLDIPQQGPEREASVQGLGKGAALGGILALLLGTSAGRKITGPALKLGSLAALGGLAYQAYQNWQAQQGPGAAEPGAPIDRLSGPAAEQRSRGLLKAMIAAAKADGHIDDNERARIDEHVQKLGIDSALAAFLKEELAKPLDPQDVAAAADSPAAAAEIYLTSLLVIDEQNAEEAAYLRRLAEALKLAPDLVEQISRQAKA</sequence>
<dbReference type="RefSeq" id="WP_348758609.1">
    <property type="nucleotide sequence ID" value="NZ_OZ026884.1"/>
</dbReference>
<dbReference type="CDD" id="cd07178">
    <property type="entry name" value="terB_like_YebE"/>
    <property type="match status" value="1"/>
</dbReference>
<dbReference type="Gene3D" id="1.10.3680.10">
    <property type="entry name" value="TerB-like"/>
    <property type="match status" value="1"/>
</dbReference>
<dbReference type="InterPro" id="IPR007486">
    <property type="entry name" value="YebE"/>
</dbReference>
<name>A0ABM9NEJ0_9GAMM</name>
<proteinExistence type="predicted"/>
<dbReference type="Proteomes" id="UP001497493">
    <property type="component" value="Chromosome"/>
</dbReference>
<protein>
    <submittedName>
        <fullName evidence="1">Inner membrane protein YebE</fullName>
    </submittedName>
</protein>
<evidence type="ECO:0000313" key="2">
    <source>
        <dbReference type="Proteomes" id="UP001497493"/>
    </source>
</evidence>
<dbReference type="Pfam" id="PF04391">
    <property type="entry name" value="DUF533"/>
    <property type="match status" value="1"/>
</dbReference>
<dbReference type="EMBL" id="OZ026884">
    <property type="protein sequence ID" value="CAL1239010.1"/>
    <property type="molecule type" value="Genomic_DNA"/>
</dbReference>
<dbReference type="SUPFAM" id="SSF158682">
    <property type="entry name" value="TerB-like"/>
    <property type="match status" value="1"/>
</dbReference>
<organism evidence="1 2">
    <name type="scientific">Candidatus Methylocalor cossyra</name>
    <dbReference type="NCBI Taxonomy" id="3108543"/>
    <lineage>
        <taxon>Bacteria</taxon>
        <taxon>Pseudomonadati</taxon>
        <taxon>Pseudomonadota</taxon>
        <taxon>Gammaproteobacteria</taxon>
        <taxon>Methylococcales</taxon>
        <taxon>Methylococcaceae</taxon>
        <taxon>Candidatus Methylocalor</taxon>
    </lineage>
</organism>
<evidence type="ECO:0000313" key="1">
    <source>
        <dbReference type="EMBL" id="CAL1239010.1"/>
    </source>
</evidence>
<dbReference type="InterPro" id="IPR029024">
    <property type="entry name" value="TerB-like"/>
</dbReference>
<gene>
    <name evidence="1" type="ORF">MECH1_V1_0229</name>
</gene>